<feature type="compositionally biased region" description="Polar residues" evidence="1">
    <location>
        <begin position="93"/>
        <end position="114"/>
    </location>
</feature>
<feature type="compositionally biased region" description="Basic and acidic residues" evidence="1">
    <location>
        <begin position="64"/>
        <end position="75"/>
    </location>
</feature>
<organism evidence="2 3">
    <name type="scientific">Trypanosoma congolense (strain IL3000)</name>
    <dbReference type="NCBI Taxonomy" id="1068625"/>
    <lineage>
        <taxon>Eukaryota</taxon>
        <taxon>Discoba</taxon>
        <taxon>Euglenozoa</taxon>
        <taxon>Kinetoplastea</taxon>
        <taxon>Metakinetoplastina</taxon>
        <taxon>Trypanosomatida</taxon>
        <taxon>Trypanosomatidae</taxon>
        <taxon>Trypanosoma</taxon>
        <taxon>Nannomonas</taxon>
    </lineage>
</organism>
<evidence type="ECO:0000313" key="2">
    <source>
        <dbReference type="EMBL" id="CCD11924.1"/>
    </source>
</evidence>
<gene>
    <name evidence="2" type="ORF">TCIL3000_0_28600</name>
</gene>
<reference evidence="3" key="1">
    <citation type="submission" date="2011-07" db="EMBL/GenBank/DDBJ databases">
        <title>Divergent evolution of antigenic variation in African trypanosomes.</title>
        <authorList>
            <person name="Jackson A.P."/>
            <person name="Berry A."/>
            <person name="Allison H.C."/>
            <person name="Burton P."/>
            <person name="Anderson J."/>
            <person name="Aslett M."/>
            <person name="Brown R."/>
            <person name="Corton N."/>
            <person name="Harris D."/>
            <person name="Hauser H."/>
            <person name="Gamble J."/>
            <person name="Gilderthorp R."/>
            <person name="McQuillan J."/>
            <person name="Quail M.A."/>
            <person name="Sanders M."/>
            <person name="Van Tonder A."/>
            <person name="Ginger M.L."/>
            <person name="Donelson J.E."/>
            <person name="Field M.C."/>
            <person name="Barry J.D."/>
            <person name="Berriman M."/>
            <person name="Hertz-Fowler C."/>
        </authorList>
    </citation>
    <scope>NUCLEOTIDE SEQUENCE [LARGE SCALE GENOMIC DNA]</scope>
    <source>
        <strain evidence="3">IL3000</strain>
    </source>
</reference>
<name>F9W441_TRYCI</name>
<feature type="region of interest" description="Disordered" evidence="1">
    <location>
        <begin position="1"/>
        <end position="114"/>
    </location>
</feature>
<comment type="caution">
    <text evidence="2">The sequence shown here is derived from an EMBL/GenBank/DDBJ whole genome shotgun (WGS) entry which is preliminary data.</text>
</comment>
<sequence>MTTVRPRGMGIPSIHTFLTRGGRYPGYRKRSTTRPTHHKRCRNSISSQPLRRARSIGPPTNTTEGERAKHSHVTEETTEQQGSPQNLRRRSSTSEGSATTRTSPDNISPWRTSSRSPLAFYLKNDRSSKSPPFPVALHP</sequence>
<feature type="compositionally biased region" description="Basic residues" evidence="1">
    <location>
        <begin position="26"/>
        <end position="42"/>
    </location>
</feature>
<evidence type="ECO:0000313" key="3">
    <source>
        <dbReference type="Proteomes" id="UP000000702"/>
    </source>
</evidence>
<accession>F9W441</accession>
<dbReference type="EMBL" id="CAEQ01000512">
    <property type="protein sequence ID" value="CCD11924.1"/>
    <property type="molecule type" value="Genomic_DNA"/>
</dbReference>
<proteinExistence type="predicted"/>
<evidence type="ECO:0000256" key="1">
    <source>
        <dbReference type="SAM" id="MobiDB-lite"/>
    </source>
</evidence>
<reference evidence="2 3" key="2">
    <citation type="journal article" date="2012" name="Proc. Natl. Acad. Sci. U.S.A.">
        <title>Antigenic diversity is generated by distinct evolutionary mechanisms in African trypanosome species.</title>
        <authorList>
            <person name="Jackson A.P."/>
            <person name="Berry A."/>
            <person name="Aslett M."/>
            <person name="Allison H.C."/>
            <person name="Burton P."/>
            <person name="Vavrova-Anderson J."/>
            <person name="Brown R."/>
            <person name="Browne H."/>
            <person name="Corton N."/>
            <person name="Hauser H."/>
            <person name="Gamble J."/>
            <person name="Gilderthorp R."/>
            <person name="Marcello L."/>
            <person name="McQuillan J."/>
            <person name="Otto T.D."/>
            <person name="Quail M.A."/>
            <person name="Sanders M.J."/>
            <person name="van Tonder A."/>
            <person name="Ginger M.L."/>
            <person name="Field M.C."/>
            <person name="Barry J.D."/>
            <person name="Hertz-Fowler C."/>
            <person name="Berriman M."/>
        </authorList>
    </citation>
    <scope>NUCLEOTIDE SEQUENCE [LARGE SCALE GENOMIC DNA]</scope>
    <source>
        <strain evidence="2 3">IL3000</strain>
    </source>
</reference>
<dbReference type="Proteomes" id="UP000000702">
    <property type="component" value="Unassembled WGS sequence"/>
</dbReference>
<keyword evidence="3" id="KW-1185">Reference proteome</keyword>
<dbReference type="AlphaFoldDB" id="F9W441"/>
<protein>
    <submittedName>
        <fullName evidence="2">Uncharacterized protein</fullName>
    </submittedName>
</protein>